<evidence type="ECO:0000313" key="9">
    <source>
        <dbReference type="Proteomes" id="UP000294933"/>
    </source>
</evidence>
<gene>
    <name evidence="8" type="ORF">BD410DRAFT_738089</name>
</gene>
<dbReference type="GO" id="GO:0006120">
    <property type="term" value="P:mitochondrial electron transport, NADH to ubiquinone"/>
    <property type="evidence" value="ECO:0007669"/>
    <property type="project" value="InterPro"/>
</dbReference>
<keyword evidence="4" id="KW-1133">Transmembrane helix</keyword>
<comment type="subcellular location">
    <subcellularLocation>
        <location evidence="1">Mitochondrion inner membrane</location>
        <topology evidence="1">Multi-pass membrane protein</topology>
    </subcellularLocation>
</comment>
<keyword evidence="6" id="KW-0472">Membrane</keyword>
<dbReference type="STRING" id="50990.A0A4Y7QMY3"/>
<keyword evidence="9" id="KW-1185">Reference proteome</keyword>
<dbReference type="GO" id="GO:0005743">
    <property type="term" value="C:mitochondrial inner membrane"/>
    <property type="evidence" value="ECO:0007669"/>
    <property type="project" value="UniProtKB-SubCell"/>
</dbReference>
<feature type="non-terminal residue" evidence="8">
    <location>
        <position position="153"/>
    </location>
</feature>
<proteinExistence type="predicted"/>
<dbReference type="GO" id="GO:0045271">
    <property type="term" value="C:respiratory chain complex I"/>
    <property type="evidence" value="ECO:0007669"/>
    <property type="project" value="InterPro"/>
</dbReference>
<evidence type="ECO:0000256" key="1">
    <source>
        <dbReference type="ARBA" id="ARBA00004448"/>
    </source>
</evidence>
<dbReference type="VEuPathDB" id="FungiDB:BD410DRAFT_738089"/>
<evidence type="ECO:0000313" key="8">
    <source>
        <dbReference type="EMBL" id="TDL28601.1"/>
    </source>
</evidence>
<dbReference type="EMBL" id="ML170157">
    <property type="protein sequence ID" value="TDL28601.1"/>
    <property type="molecule type" value="Genomic_DNA"/>
</dbReference>
<organism evidence="8 9">
    <name type="scientific">Rickenella mellea</name>
    <dbReference type="NCBI Taxonomy" id="50990"/>
    <lineage>
        <taxon>Eukaryota</taxon>
        <taxon>Fungi</taxon>
        <taxon>Dikarya</taxon>
        <taxon>Basidiomycota</taxon>
        <taxon>Agaricomycotina</taxon>
        <taxon>Agaricomycetes</taxon>
        <taxon>Hymenochaetales</taxon>
        <taxon>Rickenellaceae</taxon>
        <taxon>Rickenella</taxon>
    </lineage>
</organism>
<dbReference type="PANTHER" id="PTHR21382:SF1">
    <property type="entry name" value="NADH DEHYDROGENASE [UBIQUINONE] 1 ALPHA SUBCOMPLEX SUBUNIT 11"/>
    <property type="match status" value="1"/>
</dbReference>
<accession>A0A4Y7QMY3</accession>
<dbReference type="Pfam" id="PF02466">
    <property type="entry name" value="Tim17"/>
    <property type="match status" value="1"/>
</dbReference>
<reference evidence="8 9" key="1">
    <citation type="submission" date="2018-06" db="EMBL/GenBank/DDBJ databases">
        <title>A transcriptomic atlas of mushroom development highlights an independent origin of complex multicellularity.</title>
        <authorList>
            <consortium name="DOE Joint Genome Institute"/>
            <person name="Krizsan K."/>
            <person name="Almasi E."/>
            <person name="Merenyi Z."/>
            <person name="Sahu N."/>
            <person name="Viragh M."/>
            <person name="Koszo T."/>
            <person name="Mondo S."/>
            <person name="Kiss B."/>
            <person name="Balint B."/>
            <person name="Kues U."/>
            <person name="Barry K."/>
            <person name="Hegedus J.C."/>
            <person name="Henrissat B."/>
            <person name="Johnson J."/>
            <person name="Lipzen A."/>
            <person name="Ohm R."/>
            <person name="Nagy I."/>
            <person name="Pangilinan J."/>
            <person name="Yan J."/>
            <person name="Xiong Y."/>
            <person name="Grigoriev I.V."/>
            <person name="Hibbett D.S."/>
            <person name="Nagy L.G."/>
        </authorList>
    </citation>
    <scope>NUCLEOTIDE SEQUENCE [LARGE SCALE GENOMIC DNA]</scope>
    <source>
        <strain evidence="8 9">SZMC22713</strain>
    </source>
</reference>
<keyword evidence="5" id="KW-0496">Mitochondrion</keyword>
<keyword evidence="3" id="KW-0999">Mitochondrion inner membrane</keyword>
<dbReference type="OrthoDB" id="1913277at2759"/>
<sequence>MEQSGSADPEIYEPKPALKYATTTGLQAGIVGAVVSAVQNALGTHNRGAAGVLTRSGGTIGFFAAMGATFAFSEAVVGNVREKNDYVNGAAAGCAAGFLAGIRARSLPVAVASCAVIGGAMGTFDYAGQLSGSRDARSETAEERRKKFFKQKP</sequence>
<evidence type="ECO:0000256" key="6">
    <source>
        <dbReference type="ARBA" id="ARBA00023136"/>
    </source>
</evidence>
<evidence type="ECO:0000256" key="3">
    <source>
        <dbReference type="ARBA" id="ARBA00022792"/>
    </source>
</evidence>
<name>A0A4Y7QMY3_9AGAM</name>
<dbReference type="AlphaFoldDB" id="A0A4Y7QMY3"/>
<dbReference type="Proteomes" id="UP000294933">
    <property type="component" value="Unassembled WGS sequence"/>
</dbReference>
<protein>
    <submittedName>
        <fullName evidence="8">Uncharacterized protein</fullName>
    </submittedName>
</protein>
<feature type="compositionally biased region" description="Basic and acidic residues" evidence="7">
    <location>
        <begin position="134"/>
        <end position="145"/>
    </location>
</feature>
<feature type="region of interest" description="Disordered" evidence="7">
    <location>
        <begin position="132"/>
        <end position="153"/>
    </location>
</feature>
<dbReference type="PANTHER" id="PTHR21382">
    <property type="entry name" value="NADH-UBIQUINONE OXIDOREDUCTASE SUBUNIT"/>
    <property type="match status" value="1"/>
</dbReference>
<evidence type="ECO:0000256" key="5">
    <source>
        <dbReference type="ARBA" id="ARBA00023128"/>
    </source>
</evidence>
<keyword evidence="2" id="KW-0812">Transmembrane</keyword>
<dbReference type="InterPro" id="IPR039205">
    <property type="entry name" value="NDUFA11"/>
</dbReference>
<evidence type="ECO:0000256" key="7">
    <source>
        <dbReference type="SAM" id="MobiDB-lite"/>
    </source>
</evidence>
<evidence type="ECO:0000256" key="4">
    <source>
        <dbReference type="ARBA" id="ARBA00022989"/>
    </source>
</evidence>
<evidence type="ECO:0000256" key="2">
    <source>
        <dbReference type="ARBA" id="ARBA00022692"/>
    </source>
</evidence>